<feature type="region of interest" description="Disordered" evidence="4">
    <location>
        <begin position="235"/>
        <end position="293"/>
    </location>
</feature>
<dbReference type="SUPFAM" id="SSF50044">
    <property type="entry name" value="SH3-domain"/>
    <property type="match status" value="1"/>
</dbReference>
<evidence type="ECO:0000256" key="1">
    <source>
        <dbReference type="ARBA" id="ARBA00006197"/>
    </source>
</evidence>
<evidence type="ECO:0000313" key="7">
    <source>
        <dbReference type="RefSeq" id="XP_005733112.1"/>
    </source>
</evidence>
<dbReference type="Proteomes" id="UP000695023">
    <property type="component" value="Unplaced"/>
</dbReference>
<evidence type="ECO:0000256" key="4">
    <source>
        <dbReference type="SAM" id="MobiDB-lite"/>
    </source>
</evidence>
<dbReference type="GO" id="GO:0007266">
    <property type="term" value="P:Rho protein signal transduction"/>
    <property type="evidence" value="ECO:0007669"/>
    <property type="project" value="TreeGrafter"/>
</dbReference>
<name>A0A9Y3R1I8_9CICH</name>
<feature type="region of interest" description="Disordered" evidence="4">
    <location>
        <begin position="349"/>
        <end position="413"/>
    </location>
</feature>
<dbReference type="GO" id="GO:0032587">
    <property type="term" value="C:ruffle membrane"/>
    <property type="evidence" value="ECO:0007669"/>
    <property type="project" value="TreeGrafter"/>
</dbReference>
<evidence type="ECO:0000313" key="6">
    <source>
        <dbReference type="Proteomes" id="UP000695023"/>
    </source>
</evidence>
<evidence type="ECO:0000259" key="5">
    <source>
        <dbReference type="PROSITE" id="PS50002"/>
    </source>
</evidence>
<dbReference type="InterPro" id="IPR011993">
    <property type="entry name" value="PH-like_dom_sf"/>
</dbReference>
<dbReference type="GO" id="GO:0035023">
    <property type="term" value="P:regulation of Rho protein signal transduction"/>
    <property type="evidence" value="ECO:0007669"/>
    <property type="project" value="TreeGrafter"/>
</dbReference>
<dbReference type="Gene3D" id="1.10.150.50">
    <property type="entry name" value="Transcription Factor, Ets-1"/>
    <property type="match status" value="1"/>
</dbReference>
<reference evidence="7" key="1">
    <citation type="submission" date="2025-08" db="UniProtKB">
        <authorList>
            <consortium name="RefSeq"/>
        </authorList>
    </citation>
    <scope>IDENTIFICATION</scope>
</reference>
<dbReference type="Pfam" id="PF00018">
    <property type="entry name" value="SH3_1"/>
    <property type="match status" value="1"/>
</dbReference>
<dbReference type="Pfam" id="PF18016">
    <property type="entry name" value="SAM_3"/>
    <property type="match status" value="1"/>
</dbReference>
<dbReference type="Gene3D" id="2.30.30.40">
    <property type="entry name" value="SH3 Domains"/>
    <property type="match status" value="1"/>
</dbReference>
<comment type="similarity">
    <text evidence="1">Belongs to the EPS8 family.</text>
</comment>
<dbReference type="InterPro" id="IPR039801">
    <property type="entry name" value="EPS8-like"/>
</dbReference>
<accession>A0A9Y3R1I8</accession>
<feature type="compositionally biased region" description="Basic and acidic residues" evidence="4">
    <location>
        <begin position="20"/>
        <end position="41"/>
    </location>
</feature>
<dbReference type="InterPro" id="IPR033928">
    <property type="entry name" value="EPS8_PTB"/>
</dbReference>
<feature type="compositionally biased region" description="Basic and acidic residues" evidence="4">
    <location>
        <begin position="195"/>
        <end position="207"/>
    </location>
</feature>
<gene>
    <name evidence="7" type="primary">eps8l3b</name>
</gene>
<evidence type="ECO:0000256" key="2">
    <source>
        <dbReference type="ARBA" id="ARBA00022443"/>
    </source>
</evidence>
<sequence>MFGNSAPFSYFPKGFTSEDLPPRRAFQQDEIRESPLRRSDSTRPSGRSIYIQRKEYSETLSKNPDSINVRVEHLFTCEIDGQEVKTVDDCVAKLKNLDAKGRLWHQEMIMEVQGPYLLLNDIETKTELDLVPLSCIVQIKAVLDSCDFNSLLAITVQERSKRNRRCFMFQCEETGADLIKSDLDKAVQRGGGNLDQHREPPDVRNEFEPMTQHRPGSFRQTAPPFMQEEWRAPTPDFMAPSWREPDHMPSSRPYSPQVEPMNHLDPYDMQSNPEMDRDKTESQRNTTVHQYPFDLPPNVISPLLTDPAIGLLKQNVTPEENQLWMFLGECWNISRSRWPDDNVPDYIPEFYDGWQPPPPPPLPSPSLFQNGPMSRSNSQRFPGRPTLRQPDELMGNNPWGPSPPPAPSNEPPQSMRVIYNFMARNNQELSVMKGEVVEVIQKAKQWWLVRNARNQEGHIPLNVLESSGNPGPMDDLPSSFQRDPRGPVTLDRSSSPAEVQAWLEYKGFSKITVRSLGVLSGQQLLGMNKQEIRTVCPEEGGKVFFQLQAVKSAIALASEPSGMYNGRY</sequence>
<protein>
    <submittedName>
        <fullName evidence="7">Epidermal growth factor receptor kinase substrate 8-like protein 3b</fullName>
    </submittedName>
</protein>
<dbReference type="FunFam" id="2.30.29.30:FF:000293">
    <property type="entry name" value="EPS8 like 3"/>
    <property type="match status" value="1"/>
</dbReference>
<dbReference type="CDD" id="cd01210">
    <property type="entry name" value="PTB_EPS8"/>
    <property type="match status" value="1"/>
</dbReference>
<dbReference type="CDD" id="cd09540">
    <property type="entry name" value="SAM_EPS8-like"/>
    <property type="match status" value="1"/>
</dbReference>
<dbReference type="PROSITE" id="PS50002">
    <property type="entry name" value="SH3"/>
    <property type="match status" value="1"/>
</dbReference>
<dbReference type="SUPFAM" id="SSF50729">
    <property type="entry name" value="PH domain-like"/>
    <property type="match status" value="1"/>
</dbReference>
<dbReference type="PANTHER" id="PTHR12287">
    <property type="entry name" value="EPIDERMAL GROWTH FACTOR RECEPTOR KINASE SUBSTRATE EPS8-RELATED PROTEIN"/>
    <property type="match status" value="1"/>
</dbReference>
<dbReference type="RefSeq" id="XP_005733112.1">
    <property type="nucleotide sequence ID" value="XM_005733055.1"/>
</dbReference>
<feature type="region of interest" description="Disordered" evidence="4">
    <location>
        <begin position="13"/>
        <end position="48"/>
    </location>
</feature>
<dbReference type="GO" id="GO:1900029">
    <property type="term" value="P:positive regulation of ruffle assembly"/>
    <property type="evidence" value="ECO:0007669"/>
    <property type="project" value="TreeGrafter"/>
</dbReference>
<proteinExistence type="inferred from homology"/>
<dbReference type="Pfam" id="PF08416">
    <property type="entry name" value="PTB"/>
    <property type="match status" value="1"/>
</dbReference>
<feature type="compositionally biased region" description="Polar residues" evidence="4">
    <location>
        <begin position="368"/>
        <end position="380"/>
    </location>
</feature>
<dbReference type="InterPro" id="IPR013761">
    <property type="entry name" value="SAM/pointed_sf"/>
</dbReference>
<dbReference type="InterPro" id="IPR036028">
    <property type="entry name" value="SH3-like_dom_sf"/>
</dbReference>
<dbReference type="SUPFAM" id="SSF47769">
    <property type="entry name" value="SAM/Pointed domain"/>
    <property type="match status" value="1"/>
</dbReference>
<feature type="compositionally biased region" description="Pro residues" evidence="4">
    <location>
        <begin position="355"/>
        <end position="364"/>
    </location>
</feature>
<dbReference type="Pfam" id="PF22975">
    <property type="entry name" value="EPS8_2nd"/>
    <property type="match status" value="1"/>
</dbReference>
<evidence type="ECO:0000256" key="3">
    <source>
        <dbReference type="PROSITE-ProRule" id="PRU00192"/>
    </source>
</evidence>
<dbReference type="AlphaFoldDB" id="A0A9Y3R1I8"/>
<dbReference type="InterPro" id="IPR001452">
    <property type="entry name" value="SH3_domain"/>
</dbReference>
<dbReference type="PANTHER" id="PTHR12287:SF22">
    <property type="entry name" value="EPIDERMAL GROWTH FACTOR RECEPTOR KINASE SUBSTRATE 8-LIKE PROTEIN 3"/>
    <property type="match status" value="1"/>
</dbReference>
<feature type="domain" description="SH3" evidence="5">
    <location>
        <begin position="410"/>
        <end position="469"/>
    </location>
</feature>
<dbReference type="InterPro" id="IPR013625">
    <property type="entry name" value="PTB"/>
</dbReference>
<dbReference type="GO" id="GO:0031982">
    <property type="term" value="C:vesicle"/>
    <property type="evidence" value="ECO:0007669"/>
    <property type="project" value="TreeGrafter"/>
</dbReference>
<dbReference type="Gene3D" id="2.30.29.30">
    <property type="entry name" value="Pleckstrin-homology domain (PH domain)/Phosphotyrosine-binding domain (PTB)"/>
    <property type="match status" value="1"/>
</dbReference>
<keyword evidence="2 3" id="KW-0728">SH3 domain</keyword>
<dbReference type="GO" id="GO:0003779">
    <property type="term" value="F:actin binding"/>
    <property type="evidence" value="ECO:0007669"/>
    <property type="project" value="TreeGrafter"/>
</dbReference>
<feature type="compositionally biased region" description="Pro residues" evidence="4">
    <location>
        <begin position="400"/>
        <end position="410"/>
    </location>
</feature>
<dbReference type="CTD" id="393332"/>
<dbReference type="InterPro" id="IPR055093">
    <property type="entry name" value="EPS8_2nd"/>
</dbReference>
<dbReference type="InterPro" id="IPR041418">
    <property type="entry name" value="SAM_3"/>
</dbReference>
<keyword evidence="6" id="KW-1185">Reference proteome</keyword>
<organism evidence="6 7">
    <name type="scientific">Pundamilia nyererei</name>
    <dbReference type="NCBI Taxonomy" id="303518"/>
    <lineage>
        <taxon>Eukaryota</taxon>
        <taxon>Metazoa</taxon>
        <taxon>Chordata</taxon>
        <taxon>Craniata</taxon>
        <taxon>Vertebrata</taxon>
        <taxon>Euteleostomi</taxon>
        <taxon>Actinopterygii</taxon>
        <taxon>Neopterygii</taxon>
        <taxon>Teleostei</taxon>
        <taxon>Neoteleostei</taxon>
        <taxon>Acanthomorphata</taxon>
        <taxon>Ovalentaria</taxon>
        <taxon>Cichlomorphae</taxon>
        <taxon>Cichliformes</taxon>
        <taxon>Cichlidae</taxon>
        <taxon>African cichlids</taxon>
        <taxon>Pseudocrenilabrinae</taxon>
        <taxon>Haplochromini</taxon>
        <taxon>Pundamilia</taxon>
    </lineage>
</organism>
<dbReference type="SMART" id="SM00326">
    <property type="entry name" value="SH3"/>
    <property type="match status" value="1"/>
</dbReference>
<feature type="region of interest" description="Disordered" evidence="4">
    <location>
        <begin position="190"/>
        <end position="219"/>
    </location>
</feature>